<dbReference type="SUPFAM" id="SSF51206">
    <property type="entry name" value="cAMP-binding domain-like"/>
    <property type="match status" value="1"/>
</dbReference>
<protein>
    <submittedName>
        <fullName evidence="2">Cyclic nucleotide-binding protein</fullName>
    </submittedName>
</protein>
<dbReference type="Gene3D" id="2.60.120.10">
    <property type="entry name" value="Jelly Rolls"/>
    <property type="match status" value="1"/>
</dbReference>
<sequence>MLSPADTVAIFQKQPEPQAFEAGAVIFAEGQSGDVMYGILEGEVDLLINSKVIDTLQHGSVFGVGALVGVLNRGYTAVAKTNCKLASLDEYRFLFAVQETPMFALQVMKDYANRMAHLEQLA</sequence>
<dbReference type="Proteomes" id="UP000239576">
    <property type="component" value="Unassembled WGS sequence"/>
</dbReference>
<comment type="caution">
    <text evidence="2">The sequence shown here is derived from an EMBL/GenBank/DDBJ whole genome shotgun (WGS) entry which is preliminary data.</text>
</comment>
<reference evidence="3" key="1">
    <citation type="submission" date="2018-02" db="EMBL/GenBank/DDBJ databases">
        <authorList>
            <person name="Moore K."/>
            <person name="Momper L."/>
        </authorList>
    </citation>
    <scope>NUCLEOTIDE SEQUENCE [LARGE SCALE GENOMIC DNA]</scope>
    <source>
        <strain evidence="3">ULC18</strain>
    </source>
</reference>
<dbReference type="SMART" id="SM00100">
    <property type="entry name" value="cNMP"/>
    <property type="match status" value="1"/>
</dbReference>
<accession>A0A2T1DXM0</accession>
<dbReference type="RefSeq" id="WP_106259361.1">
    <property type="nucleotide sequence ID" value="NZ_CAWNSW010000032.1"/>
</dbReference>
<dbReference type="GO" id="GO:0005829">
    <property type="term" value="C:cytosol"/>
    <property type="evidence" value="ECO:0007669"/>
    <property type="project" value="TreeGrafter"/>
</dbReference>
<dbReference type="Pfam" id="PF00027">
    <property type="entry name" value="cNMP_binding"/>
    <property type="match status" value="1"/>
</dbReference>
<dbReference type="GO" id="GO:0003700">
    <property type="term" value="F:DNA-binding transcription factor activity"/>
    <property type="evidence" value="ECO:0007669"/>
    <property type="project" value="TreeGrafter"/>
</dbReference>
<name>A0A2T1DXM0_9CYAN</name>
<dbReference type="EMBL" id="PVWK01000132">
    <property type="protein sequence ID" value="PSB25124.1"/>
    <property type="molecule type" value="Genomic_DNA"/>
</dbReference>
<dbReference type="InterPro" id="IPR014710">
    <property type="entry name" value="RmlC-like_jellyroll"/>
</dbReference>
<proteinExistence type="predicted"/>
<dbReference type="CDD" id="cd00038">
    <property type="entry name" value="CAP_ED"/>
    <property type="match status" value="1"/>
</dbReference>
<evidence type="ECO:0000313" key="2">
    <source>
        <dbReference type="EMBL" id="PSB25124.1"/>
    </source>
</evidence>
<dbReference type="OrthoDB" id="517085at2"/>
<feature type="domain" description="Cyclic nucleotide-binding" evidence="1">
    <location>
        <begin position="16"/>
        <end position="114"/>
    </location>
</feature>
<dbReference type="PROSITE" id="PS50042">
    <property type="entry name" value="CNMP_BINDING_3"/>
    <property type="match status" value="1"/>
</dbReference>
<dbReference type="InterPro" id="IPR018490">
    <property type="entry name" value="cNMP-bd_dom_sf"/>
</dbReference>
<dbReference type="AlphaFoldDB" id="A0A2T1DXM0"/>
<dbReference type="PANTHER" id="PTHR24567">
    <property type="entry name" value="CRP FAMILY TRANSCRIPTIONAL REGULATORY PROTEIN"/>
    <property type="match status" value="1"/>
</dbReference>
<reference evidence="2 3" key="2">
    <citation type="submission" date="2018-03" db="EMBL/GenBank/DDBJ databases">
        <title>The ancient ancestry and fast evolution of plastids.</title>
        <authorList>
            <person name="Moore K.R."/>
            <person name="Magnabosco C."/>
            <person name="Momper L."/>
            <person name="Gold D.A."/>
            <person name="Bosak T."/>
            <person name="Fournier G.P."/>
        </authorList>
    </citation>
    <scope>NUCLEOTIDE SEQUENCE [LARGE SCALE GENOMIC DNA]</scope>
    <source>
        <strain evidence="2 3">ULC18</strain>
    </source>
</reference>
<organism evidence="2 3">
    <name type="scientific">Stenomitos frigidus ULC18</name>
    <dbReference type="NCBI Taxonomy" id="2107698"/>
    <lineage>
        <taxon>Bacteria</taxon>
        <taxon>Bacillati</taxon>
        <taxon>Cyanobacteriota</taxon>
        <taxon>Cyanophyceae</taxon>
        <taxon>Leptolyngbyales</taxon>
        <taxon>Leptolyngbyaceae</taxon>
        <taxon>Stenomitos</taxon>
    </lineage>
</organism>
<dbReference type="InterPro" id="IPR050397">
    <property type="entry name" value="Env_Response_Regulators"/>
</dbReference>
<dbReference type="InterPro" id="IPR000595">
    <property type="entry name" value="cNMP-bd_dom"/>
</dbReference>
<gene>
    <name evidence="2" type="ORF">C7B82_24415</name>
</gene>
<evidence type="ECO:0000313" key="3">
    <source>
        <dbReference type="Proteomes" id="UP000239576"/>
    </source>
</evidence>
<evidence type="ECO:0000259" key="1">
    <source>
        <dbReference type="PROSITE" id="PS50042"/>
    </source>
</evidence>
<keyword evidence="3" id="KW-1185">Reference proteome</keyword>
<dbReference type="PANTHER" id="PTHR24567:SF26">
    <property type="entry name" value="REGULATORY PROTEIN YEIL"/>
    <property type="match status" value="1"/>
</dbReference>